<dbReference type="RefSeq" id="XP_013905803.1">
    <property type="nucleotide sequence ID" value="XM_014050349.1"/>
</dbReference>
<evidence type="ECO:0008006" key="5">
    <source>
        <dbReference type="Google" id="ProtNLM"/>
    </source>
</evidence>
<organism evidence="3 4">
    <name type="scientific">Monoraphidium neglectum</name>
    <dbReference type="NCBI Taxonomy" id="145388"/>
    <lineage>
        <taxon>Eukaryota</taxon>
        <taxon>Viridiplantae</taxon>
        <taxon>Chlorophyta</taxon>
        <taxon>core chlorophytes</taxon>
        <taxon>Chlorophyceae</taxon>
        <taxon>CS clade</taxon>
        <taxon>Sphaeropleales</taxon>
        <taxon>Selenastraceae</taxon>
        <taxon>Monoraphidium</taxon>
    </lineage>
</organism>
<reference evidence="3 4" key="1">
    <citation type="journal article" date="2013" name="BMC Genomics">
        <title>Reconstruction of the lipid metabolism for the microalga Monoraphidium neglectum from its genome sequence reveals characteristics suitable for biofuel production.</title>
        <authorList>
            <person name="Bogen C."/>
            <person name="Al-Dilaimi A."/>
            <person name="Albersmeier A."/>
            <person name="Wichmann J."/>
            <person name="Grundmann M."/>
            <person name="Rupp O."/>
            <person name="Lauersen K.J."/>
            <person name="Blifernez-Klassen O."/>
            <person name="Kalinowski J."/>
            <person name="Goesmann A."/>
            <person name="Mussgnug J.H."/>
            <person name="Kruse O."/>
        </authorList>
    </citation>
    <scope>NUCLEOTIDE SEQUENCE [LARGE SCALE GENOMIC DNA]</scope>
    <source>
        <strain evidence="3 4">SAG 48.87</strain>
    </source>
</reference>
<dbReference type="Proteomes" id="UP000054498">
    <property type="component" value="Unassembled WGS sequence"/>
</dbReference>
<feature type="region of interest" description="Disordered" evidence="1">
    <location>
        <begin position="138"/>
        <end position="173"/>
    </location>
</feature>
<evidence type="ECO:0000313" key="3">
    <source>
        <dbReference type="EMBL" id="KIZ06784.1"/>
    </source>
</evidence>
<proteinExistence type="predicted"/>
<feature type="chain" id="PRO_5002257972" description="FAS1 domain-containing protein" evidence="2">
    <location>
        <begin position="27"/>
        <end position="173"/>
    </location>
</feature>
<feature type="signal peptide" evidence="2">
    <location>
        <begin position="1"/>
        <end position="26"/>
    </location>
</feature>
<dbReference type="KEGG" id="mng:MNEG_1174"/>
<gene>
    <name evidence="3" type="ORF">MNEG_1174</name>
</gene>
<dbReference type="AlphaFoldDB" id="A0A0D2LK79"/>
<sequence length="173" mass="17112">MAARTFVAAAALLVLVCLGSAPGAHARELQQYSSSITDFLRSTAASTLRNSNGAAKAKAPSVTINPEDLKVKFILNPRLNLAGALNLAAAFKPTAALDLSPALSLSGTGTLSGTATPSVEGGLTTDVTLPSTSVEISNGTTTTTVSGVGTSTKATASVTSSSGPSTPAPKKAP</sequence>
<name>A0A0D2LK79_9CHLO</name>
<keyword evidence="4" id="KW-1185">Reference proteome</keyword>
<evidence type="ECO:0000313" key="4">
    <source>
        <dbReference type="Proteomes" id="UP000054498"/>
    </source>
</evidence>
<evidence type="ECO:0000256" key="2">
    <source>
        <dbReference type="SAM" id="SignalP"/>
    </source>
</evidence>
<protein>
    <recommendedName>
        <fullName evidence="5">FAS1 domain-containing protein</fullName>
    </recommendedName>
</protein>
<dbReference type="EMBL" id="KK100331">
    <property type="protein sequence ID" value="KIZ06784.1"/>
    <property type="molecule type" value="Genomic_DNA"/>
</dbReference>
<accession>A0A0D2LK79</accession>
<keyword evidence="2" id="KW-0732">Signal</keyword>
<dbReference type="GeneID" id="25729032"/>
<feature type="compositionally biased region" description="Low complexity" evidence="1">
    <location>
        <begin position="138"/>
        <end position="163"/>
    </location>
</feature>
<evidence type="ECO:0000256" key="1">
    <source>
        <dbReference type="SAM" id="MobiDB-lite"/>
    </source>
</evidence>